<evidence type="ECO:0000256" key="5">
    <source>
        <dbReference type="ARBA" id="ARBA00022781"/>
    </source>
</evidence>
<dbReference type="Gene3D" id="1.10.246.110">
    <property type="entry name" value="Mitochondrial ATP synthase-coupling factor 6"/>
    <property type="match status" value="1"/>
</dbReference>
<sequence>MLKLRLAVNVPKVVKRSFGTNIPALQKATDPIQQLFLDKIREYKSKSAGGKLVDASPEILKERESELEKLQIIYGGDKGVDMTKFPQFQFVGMEIMCLLDYFPYSKLL</sequence>
<keyword evidence="4" id="KW-0138">CF(0)</keyword>
<evidence type="ECO:0000313" key="10">
    <source>
        <dbReference type="EMBL" id="EFN88115.1"/>
    </source>
</evidence>
<organism evidence="11">
    <name type="scientific">Harpegnathos saltator</name>
    <name type="common">Jerdon's jumping ant</name>
    <dbReference type="NCBI Taxonomy" id="610380"/>
    <lineage>
        <taxon>Eukaryota</taxon>
        <taxon>Metazoa</taxon>
        <taxon>Ecdysozoa</taxon>
        <taxon>Arthropoda</taxon>
        <taxon>Hexapoda</taxon>
        <taxon>Insecta</taxon>
        <taxon>Pterygota</taxon>
        <taxon>Neoptera</taxon>
        <taxon>Endopterygota</taxon>
        <taxon>Hymenoptera</taxon>
        <taxon>Apocrita</taxon>
        <taxon>Aculeata</taxon>
        <taxon>Formicoidea</taxon>
        <taxon>Formicidae</taxon>
        <taxon>Ponerinae</taxon>
        <taxon>Ponerini</taxon>
        <taxon>Harpegnathos</taxon>
    </lineage>
</organism>
<gene>
    <name evidence="10" type="ORF">EAI_03626</name>
</gene>
<comment type="subcellular location">
    <subcellularLocation>
        <location evidence="1">Mitochondrion inner membrane</location>
    </subcellularLocation>
</comment>
<comment type="similarity">
    <text evidence="2">Belongs to the eukaryotic ATPase subunit F6 family.</text>
</comment>
<dbReference type="PANTHER" id="PTHR12441">
    <property type="entry name" value="ATP SYNTHASE COUPLING FACTOR 6, MITOCHONDRIAL"/>
    <property type="match status" value="1"/>
</dbReference>
<keyword evidence="8" id="KW-0496">Mitochondrion</keyword>
<dbReference type="InParanoid" id="E2B8B3"/>
<dbReference type="OrthoDB" id="8902296at2759"/>
<keyword evidence="7" id="KW-0406">Ion transport</keyword>
<dbReference type="GO" id="GO:0005743">
    <property type="term" value="C:mitochondrial inner membrane"/>
    <property type="evidence" value="ECO:0007669"/>
    <property type="project" value="UniProtKB-SubCell"/>
</dbReference>
<dbReference type="InterPro" id="IPR008387">
    <property type="entry name" value="ATP_synth_f6_mt"/>
</dbReference>
<dbReference type="GO" id="GO:0015078">
    <property type="term" value="F:proton transmembrane transporter activity"/>
    <property type="evidence" value="ECO:0007669"/>
    <property type="project" value="InterPro"/>
</dbReference>
<dbReference type="AlphaFoldDB" id="E2B8B3"/>
<dbReference type="InterPro" id="IPR036204">
    <property type="entry name" value="ATP_synth_f6_sf_mt"/>
</dbReference>
<evidence type="ECO:0000256" key="1">
    <source>
        <dbReference type="ARBA" id="ARBA00004273"/>
    </source>
</evidence>
<keyword evidence="11" id="KW-1185">Reference proteome</keyword>
<evidence type="ECO:0000256" key="6">
    <source>
        <dbReference type="ARBA" id="ARBA00022792"/>
    </source>
</evidence>
<dbReference type="FunFam" id="1.10.246.110:FF:000001">
    <property type="entry name" value="ATP synthase-coupling factor 6, mitochondrial"/>
    <property type="match status" value="1"/>
</dbReference>
<keyword evidence="3" id="KW-0813">Transport</keyword>
<dbReference type="EMBL" id="GL446286">
    <property type="protein sequence ID" value="EFN88115.1"/>
    <property type="molecule type" value="Genomic_DNA"/>
</dbReference>
<evidence type="ECO:0000256" key="2">
    <source>
        <dbReference type="ARBA" id="ARBA00007346"/>
    </source>
</evidence>
<dbReference type="FunCoup" id="E2B8B3">
    <property type="interactions" value="1234"/>
</dbReference>
<accession>E2B8B3</accession>
<evidence type="ECO:0000256" key="8">
    <source>
        <dbReference type="ARBA" id="ARBA00023128"/>
    </source>
</evidence>
<evidence type="ECO:0000313" key="11">
    <source>
        <dbReference type="Proteomes" id="UP000008237"/>
    </source>
</evidence>
<name>E2B8B3_HARSA</name>
<dbReference type="SUPFAM" id="SSF111357">
    <property type="entry name" value="Mitochondrial ATP synthase coupling factor 6"/>
    <property type="match status" value="1"/>
</dbReference>
<protein>
    <submittedName>
        <fullName evidence="10">ATP synthase-coupling factor 6, mitochondrial</fullName>
    </submittedName>
</protein>
<evidence type="ECO:0000256" key="9">
    <source>
        <dbReference type="ARBA" id="ARBA00023136"/>
    </source>
</evidence>
<proteinExistence type="inferred from homology"/>
<keyword evidence="9" id="KW-0472">Membrane</keyword>
<evidence type="ECO:0000256" key="3">
    <source>
        <dbReference type="ARBA" id="ARBA00022448"/>
    </source>
</evidence>
<keyword evidence="5" id="KW-0375">Hydrogen ion transport</keyword>
<evidence type="ECO:0000256" key="4">
    <source>
        <dbReference type="ARBA" id="ARBA00022547"/>
    </source>
</evidence>
<dbReference type="PANTHER" id="PTHR12441:SF10">
    <property type="entry name" value="ATP SYNTHASE-COUPLING FACTOR 6, MITOCHONDRIAL"/>
    <property type="match status" value="1"/>
</dbReference>
<reference evidence="10 11" key="1">
    <citation type="journal article" date="2010" name="Science">
        <title>Genomic comparison of the ants Camponotus floridanus and Harpegnathos saltator.</title>
        <authorList>
            <person name="Bonasio R."/>
            <person name="Zhang G."/>
            <person name="Ye C."/>
            <person name="Mutti N.S."/>
            <person name="Fang X."/>
            <person name="Qin N."/>
            <person name="Donahue G."/>
            <person name="Yang P."/>
            <person name="Li Q."/>
            <person name="Li C."/>
            <person name="Zhang P."/>
            <person name="Huang Z."/>
            <person name="Berger S.L."/>
            <person name="Reinberg D."/>
            <person name="Wang J."/>
            <person name="Liebig J."/>
        </authorList>
    </citation>
    <scope>NUCLEOTIDE SEQUENCE [LARGE SCALE GENOMIC DNA]</scope>
    <source>
        <strain evidence="10 11">R22 G/1</strain>
    </source>
</reference>
<dbReference type="Proteomes" id="UP000008237">
    <property type="component" value="Unassembled WGS sequence"/>
</dbReference>
<dbReference type="Pfam" id="PF05511">
    <property type="entry name" value="ATP-synt_F6"/>
    <property type="match status" value="1"/>
</dbReference>
<evidence type="ECO:0000256" key="7">
    <source>
        <dbReference type="ARBA" id="ARBA00023065"/>
    </source>
</evidence>
<keyword evidence="6" id="KW-0999">Mitochondrion inner membrane</keyword>
<dbReference type="OMA" id="MEIMCLL"/>
<dbReference type="GO" id="GO:0045259">
    <property type="term" value="C:proton-transporting ATP synthase complex"/>
    <property type="evidence" value="ECO:0007669"/>
    <property type="project" value="UniProtKB-KW"/>
</dbReference>
<dbReference type="STRING" id="610380.E2B8B3"/>
<dbReference type="GO" id="GO:0015986">
    <property type="term" value="P:proton motive force-driven ATP synthesis"/>
    <property type="evidence" value="ECO:0007669"/>
    <property type="project" value="InterPro"/>
</dbReference>